<feature type="compositionally biased region" description="Polar residues" evidence="1">
    <location>
        <begin position="204"/>
        <end position="215"/>
    </location>
</feature>
<dbReference type="Proteomes" id="UP000626109">
    <property type="component" value="Unassembled WGS sequence"/>
</dbReference>
<accession>A0A813J9T9</accession>
<proteinExistence type="predicted"/>
<sequence>TMHGSASSSKASHAELLAQRLAALKSYHPWGYVPPEVCKHLEQLDSVDDEVRKHFLDVVGPGASAQRARVLECLDPLVQRIASAQGQQLLHKGVMSLREMSEHIATEASSGGPSADAVREALEGLARSAAQRQAASFALQHYAFARMKAASGLQTFKVPKALEPSQRTLMLPLPLQPEEGSSAVNFLVEGGALVSDASPAVATRSRSVTTATPRNVTPMPRIVTPMPRTVTPMPRNVTPMRTPRGFGSSIQAPAADEEFIGAVAWSYDRSSATPMSADRALYGPQGATSPTCLSGGRMSAHEARPSTANNEPILAVTDSYNFRPADGVLDSRPLTSPEVSPVHRGICLCNLPEGLAMHALPQLVLAGFPCLAAIGALGFPQPPVCVADLCLEDAVHQTV</sequence>
<gene>
    <name evidence="2" type="ORF">PGLA2088_LOCUS20142</name>
</gene>
<feature type="non-terminal residue" evidence="2">
    <location>
        <position position="399"/>
    </location>
</feature>
<feature type="non-terminal residue" evidence="2">
    <location>
        <position position="1"/>
    </location>
</feature>
<organism evidence="2 3">
    <name type="scientific">Polarella glacialis</name>
    <name type="common">Dinoflagellate</name>
    <dbReference type="NCBI Taxonomy" id="89957"/>
    <lineage>
        <taxon>Eukaryota</taxon>
        <taxon>Sar</taxon>
        <taxon>Alveolata</taxon>
        <taxon>Dinophyceae</taxon>
        <taxon>Suessiales</taxon>
        <taxon>Suessiaceae</taxon>
        <taxon>Polarella</taxon>
    </lineage>
</organism>
<dbReference type="EMBL" id="CAJNNW010025367">
    <property type="protein sequence ID" value="CAE8677002.1"/>
    <property type="molecule type" value="Genomic_DNA"/>
</dbReference>
<evidence type="ECO:0000313" key="3">
    <source>
        <dbReference type="Proteomes" id="UP000626109"/>
    </source>
</evidence>
<dbReference type="AlphaFoldDB" id="A0A813J9T9"/>
<comment type="caution">
    <text evidence="2">The sequence shown here is derived from an EMBL/GenBank/DDBJ whole genome shotgun (WGS) entry which is preliminary data.</text>
</comment>
<protein>
    <submittedName>
        <fullName evidence="2">Uncharacterized protein</fullName>
    </submittedName>
</protein>
<feature type="region of interest" description="Disordered" evidence="1">
    <location>
        <begin position="204"/>
        <end position="237"/>
    </location>
</feature>
<reference evidence="2" key="1">
    <citation type="submission" date="2021-02" db="EMBL/GenBank/DDBJ databases">
        <authorList>
            <person name="Dougan E. K."/>
            <person name="Rhodes N."/>
            <person name="Thang M."/>
            <person name="Chan C."/>
        </authorList>
    </citation>
    <scope>NUCLEOTIDE SEQUENCE</scope>
</reference>
<feature type="compositionally biased region" description="Low complexity" evidence="1">
    <location>
        <begin position="220"/>
        <end position="235"/>
    </location>
</feature>
<evidence type="ECO:0000313" key="2">
    <source>
        <dbReference type="EMBL" id="CAE8677002.1"/>
    </source>
</evidence>
<name>A0A813J9T9_POLGL</name>
<evidence type="ECO:0000256" key="1">
    <source>
        <dbReference type="SAM" id="MobiDB-lite"/>
    </source>
</evidence>